<organism evidence="1 2">
    <name type="scientific">Pseudomonas agarici</name>
    <dbReference type="NCBI Taxonomy" id="46677"/>
    <lineage>
        <taxon>Bacteria</taxon>
        <taxon>Pseudomonadati</taxon>
        <taxon>Pseudomonadota</taxon>
        <taxon>Gammaproteobacteria</taxon>
        <taxon>Pseudomonadales</taxon>
        <taxon>Pseudomonadaceae</taxon>
        <taxon>Pseudomonas</taxon>
    </lineage>
</organism>
<evidence type="ECO:0000313" key="1">
    <source>
        <dbReference type="EMBL" id="AMB84611.1"/>
    </source>
</evidence>
<sequence length="152" mass="16980">MGERNEALQAERETLIRTLSETVDAQLLQARERLGVNAWIADAQARAADVDTVKRQANGLQQQLATYACNEDPHFQRARSITDQLKKRGIGQLIDMANDAPDAADDLIVDQLQVLYASLNALRGQISDIQTQIQQHKSDYGRAKELPLIICR</sequence>
<dbReference type="Proteomes" id="UP000063229">
    <property type="component" value="Chromosome"/>
</dbReference>
<reference evidence="1 2" key="1">
    <citation type="submission" date="2016-01" db="EMBL/GenBank/DDBJ databases">
        <authorList>
            <person name="McClelland M."/>
            <person name="Jain A."/>
            <person name="Saraogi P."/>
            <person name="Mendelson R."/>
            <person name="Westerman R."/>
            <person name="SanMiguel P."/>
            <person name="Csonka L."/>
        </authorList>
    </citation>
    <scope>NUCLEOTIDE SEQUENCE [LARGE SCALE GENOMIC DNA]</scope>
    <source>
        <strain evidence="1 2">NCPPB 2472</strain>
    </source>
</reference>
<proteinExistence type="predicted"/>
<accession>A0A0X1SXN0</accession>
<evidence type="ECO:0000313" key="2">
    <source>
        <dbReference type="Proteomes" id="UP000063229"/>
    </source>
</evidence>
<dbReference type="EMBL" id="CP014135">
    <property type="protein sequence ID" value="AMB84611.1"/>
    <property type="molecule type" value="Genomic_DNA"/>
</dbReference>
<protein>
    <submittedName>
        <fullName evidence="1">Uncharacterized protein</fullName>
    </submittedName>
</protein>
<dbReference type="RefSeq" id="WP_017131125.1">
    <property type="nucleotide sequence ID" value="NZ_CP014135.1"/>
</dbReference>
<keyword evidence="2" id="KW-1185">Reference proteome</keyword>
<name>A0A0X1SXN0_PSEAA</name>
<gene>
    <name evidence="1" type="ORF">AWM79_04510</name>
</gene>
<dbReference type="AlphaFoldDB" id="A0A0X1SXN0"/>
<dbReference type="OrthoDB" id="8742864at2"/>
<dbReference type="KEGG" id="pagb:AWM79_04510"/>